<evidence type="ECO:0000313" key="3">
    <source>
        <dbReference type="Proteomes" id="UP000183832"/>
    </source>
</evidence>
<accession>A0A1J1I144</accession>
<name>A0A1J1I144_9DIPT</name>
<organism evidence="2 3">
    <name type="scientific">Clunio marinus</name>
    <dbReference type="NCBI Taxonomy" id="568069"/>
    <lineage>
        <taxon>Eukaryota</taxon>
        <taxon>Metazoa</taxon>
        <taxon>Ecdysozoa</taxon>
        <taxon>Arthropoda</taxon>
        <taxon>Hexapoda</taxon>
        <taxon>Insecta</taxon>
        <taxon>Pterygota</taxon>
        <taxon>Neoptera</taxon>
        <taxon>Endopterygota</taxon>
        <taxon>Diptera</taxon>
        <taxon>Nematocera</taxon>
        <taxon>Chironomoidea</taxon>
        <taxon>Chironomidae</taxon>
        <taxon>Clunio</taxon>
    </lineage>
</organism>
<dbReference type="Proteomes" id="UP000183832">
    <property type="component" value="Unassembled WGS sequence"/>
</dbReference>
<dbReference type="EMBL" id="CVRI01000037">
    <property type="protein sequence ID" value="CRK93308.1"/>
    <property type="molecule type" value="Genomic_DNA"/>
</dbReference>
<dbReference type="AlphaFoldDB" id="A0A1J1I144"/>
<protein>
    <submittedName>
        <fullName evidence="2">CLUMA_CG006851, isoform A</fullName>
    </submittedName>
</protein>
<gene>
    <name evidence="2" type="ORF">CLUMA_CG006851</name>
</gene>
<keyword evidence="1" id="KW-1133">Transmembrane helix</keyword>
<proteinExistence type="predicted"/>
<keyword evidence="1" id="KW-0472">Membrane</keyword>
<evidence type="ECO:0000256" key="1">
    <source>
        <dbReference type="SAM" id="Phobius"/>
    </source>
</evidence>
<feature type="transmembrane region" description="Helical" evidence="1">
    <location>
        <begin position="12"/>
        <end position="30"/>
    </location>
</feature>
<keyword evidence="1" id="KW-0812">Transmembrane</keyword>
<sequence length="72" mass="8089">MSPDNGNPKTRFLPFSLASYLLLVTIMCLLSDNDKSSINIGISLSDSDLFSLKKLIKLKGNEKYQFLNFTTQ</sequence>
<evidence type="ECO:0000313" key="2">
    <source>
        <dbReference type="EMBL" id="CRK93308.1"/>
    </source>
</evidence>
<keyword evidence="3" id="KW-1185">Reference proteome</keyword>
<reference evidence="2 3" key="1">
    <citation type="submission" date="2015-04" db="EMBL/GenBank/DDBJ databases">
        <authorList>
            <person name="Syromyatnikov M.Y."/>
            <person name="Popov V.N."/>
        </authorList>
    </citation>
    <scope>NUCLEOTIDE SEQUENCE [LARGE SCALE GENOMIC DNA]</scope>
</reference>